<sequence>MSRLLPVVLFLALVSVVPVGVQAQSFKVWVEVEPSVHTFLGASVYLVDNEHKALYSLGEYSTVMEKSKQQTQPRPLYPKDRSEPLGELDLDALGVAVSCWFGGVGCSDDRTMRTLLQVLEMDDEVRARVLGNVCPTLTMFGNVPVHVTECRVERTENTLTFKFTHYGITVRIVKSELKVQVTDYGRDWLLLHVEPPSSGKLSIEENGETLAFHTLTSDGTLSGPYTVLEVEEGRPLDLVVKDLEPGEKSALDVVLEDDLGITVRKRVEYALPLVNIESLTVEPGNPLRVKLRLSVKNTMVKRITVRVVDCTTGGVLTERAFDVGLSEGEHELEYSIETPNTTDPLAVFAAIEYDHGTTLEGEKFEPVETPAQDFTTIVPSTGTPEVMLDVETPERAHLGLPVEMTVHVRLGRIPLSTGEIRVTTEDGKTLARTTVSNGEARMLILPTHTGDVELHIEYYLGSRKLAERELTLHVSNEFHGFTADIVSPGNLGSLGYDLRGSYIPERKYPAKDEPMLYIYRTWWDEYYPFLVQPADRPNALLANGLKITLPEPADTVYMLTLPVRVHYPIRVTIEDSSGERVTRKLWWLNWDWQWWWDHGWSVYHLRLTARDLGLKDITELEFDVPNGLLWILALTYRSGDAYKALIEPGKGVTLYREPGPVEIELEGWPAGSDHEVVWRKVGDEWIPFYLCPKDHPNALPADHLLLHIPHDADRAYILLYAREDTTAEYGILTLKTTVPLELPWKSNVPRSDDFDHLAVLEIPCKPSSLARSRGRVLLVNAPNAYVIAITYHLGDKYEAHAPDGEKITLTSKDLPHYHNANILRETIDSEEHGLPPELWHEGVAYHWLPVPGTVLHVQIPFYLAPKDAENAIKVENDLKIQLPEGTKAVYLLYIATDQRDPKDRPASKYHLEITLDDGRTVQAIVLLPDYLALTRDPSTALLAMDYARTNPTGLILITQRPAWHLPVLLKDDQPEEAHAYAWVLTIATGEEHTIRELTLHPPETGRLYLLAITAQAKDARLYAVLGPGQWVELSPPGEVWHGHTVDVVHPGETREQLPIEAWHRRVLVKTPDEAIPLLLARPDGPNATPIATRESTLNIILPKPADAVYLLYLATDYEEASTPPTLPLLALLDDGKLTGTLVRIAPADRKPSDLLPALAWAEPLVEEGEDLTVRQAPVITWDRVYKPTGTVVLEGRTAWLLELKPEHGRIKALTFLPTDTRLTVYLLAVTLRIGDYYYALEGGKTIRPLDAGEADTTIETAWKPERAPELPRTFSWPGFSVDPAEKPYDYRHHVRVLEDEVVITLGDEPVPVRLTGRLAPVVRREVELPEPADAVYLLYLTGHAPSTSPARLLVEYEDGGRALVLVNLASEVGLYESPARTVSAWVRPVLGWHNGAPTVVQQPALELERDDGKRVRAWFLKVQAPPGQRIKKLVLLDRPPRARAWLLGLTYRVGSEYYALLEPGKGELLDELKVRVKLGDQAIDLTEPSLLLIHTTREDLEYSIIDLRNPVLPPEWKRAPPVSEVTVEYGPRILRTVKLEGESYLAVLCLPPGFEYSPEDFTKWAQALAELKDRVKQDEKDEKLALVVLTSSLPILEAYYYDQVISKLCEDYKASWVRILPGVIIAQVTIEKRSDNKVRLGLSLDTPTVLLGVEFYADPVTQRALNTRASILTQVIENYVVSKITGEPYYSEEEWALLPDNVRQDLEKILKELGVEPHGETNKQSSIQELIEGEIPEYNPTTGTIEIEVEKKKGVAGVALWLISTWLSLIDVASSPPHEWWEWFLLGLSMGVIGWLGTIHIGFAIISIGISIFIIWYEYREYGSTPSPFGWASLAISIGSTIKDIMKML</sequence>
<proteinExistence type="predicted"/>
<evidence type="ECO:0000313" key="2">
    <source>
        <dbReference type="EMBL" id="HII69787.1"/>
    </source>
</evidence>
<accession>A0A832WM24</accession>
<keyword evidence="1" id="KW-0472">Membrane</keyword>
<keyword evidence="1" id="KW-0812">Transmembrane</keyword>
<reference evidence="2" key="1">
    <citation type="journal article" date="2020" name="bioRxiv">
        <title>A rank-normalized archaeal taxonomy based on genome phylogeny resolves widespread incomplete and uneven classifications.</title>
        <authorList>
            <person name="Rinke C."/>
            <person name="Chuvochina M."/>
            <person name="Mussig A.J."/>
            <person name="Chaumeil P.-A."/>
            <person name="Waite D.W."/>
            <person name="Whitman W.B."/>
            <person name="Parks D.H."/>
            <person name="Hugenholtz P."/>
        </authorList>
    </citation>
    <scope>NUCLEOTIDE SEQUENCE</scope>
    <source>
        <strain evidence="2">UBA8853</strain>
    </source>
</reference>
<evidence type="ECO:0000313" key="3">
    <source>
        <dbReference type="Proteomes" id="UP000619545"/>
    </source>
</evidence>
<dbReference type="Proteomes" id="UP000619545">
    <property type="component" value="Unassembled WGS sequence"/>
</dbReference>
<comment type="caution">
    <text evidence="2">The sequence shown here is derived from an EMBL/GenBank/DDBJ whole genome shotgun (WGS) entry which is preliminary data.</text>
</comment>
<keyword evidence="1" id="KW-1133">Transmembrane helix</keyword>
<name>A0A832WM24_9EURY</name>
<dbReference type="EMBL" id="DUJS01000001">
    <property type="protein sequence ID" value="HII69787.1"/>
    <property type="molecule type" value="Genomic_DNA"/>
</dbReference>
<evidence type="ECO:0000256" key="1">
    <source>
        <dbReference type="SAM" id="Phobius"/>
    </source>
</evidence>
<organism evidence="2 3">
    <name type="scientific">Methanopyrus kandleri</name>
    <dbReference type="NCBI Taxonomy" id="2320"/>
    <lineage>
        <taxon>Archaea</taxon>
        <taxon>Methanobacteriati</taxon>
        <taxon>Methanobacteriota</taxon>
        <taxon>Methanomada group</taxon>
        <taxon>Methanopyri</taxon>
        <taxon>Methanopyrales</taxon>
        <taxon>Methanopyraceae</taxon>
        <taxon>Methanopyrus</taxon>
    </lineage>
</organism>
<feature type="transmembrane region" description="Helical" evidence="1">
    <location>
        <begin position="1784"/>
        <end position="1817"/>
    </location>
</feature>
<dbReference type="RefSeq" id="WP_011019517.1">
    <property type="nucleotide sequence ID" value="NZ_DUJS01000001.1"/>
</dbReference>
<gene>
    <name evidence="2" type="ORF">HA336_00965</name>
</gene>
<protein>
    <submittedName>
        <fullName evidence="2">Uncharacterized protein</fullName>
    </submittedName>
</protein>
<dbReference type="GeneID" id="1477250"/>